<accession>U6FAJ3</accession>
<dbReference type="AlphaFoldDB" id="U6FAJ3"/>
<comment type="caution">
    <text evidence="1">The sequence shown here is derived from an EMBL/GenBank/DDBJ whole genome shotgun (WGS) entry which is preliminary data.</text>
</comment>
<sequence length="27" mass="3148">MKTQEIKKVDEIMFNLQASADPQKKLL</sequence>
<evidence type="ECO:0000313" key="1">
    <source>
        <dbReference type="EMBL" id="CDI60319.1"/>
    </source>
</evidence>
<proteinExistence type="predicted"/>
<dbReference type="Proteomes" id="UP000017247">
    <property type="component" value="Unassembled WGS sequence"/>
</dbReference>
<dbReference type="HOGENOM" id="CLU_3414768_0_0_9"/>
<gene>
    <name evidence="1" type="ORF">LHCIRMBIA104_02231</name>
</gene>
<protein>
    <submittedName>
        <fullName evidence="1">Uncharacterized protein</fullName>
    </submittedName>
</protein>
<dbReference type="EMBL" id="CBUL010000078">
    <property type="protein sequence ID" value="CDI60319.1"/>
    <property type="molecule type" value="Genomic_DNA"/>
</dbReference>
<organism evidence="1">
    <name type="scientific">Lactobacillus helveticus CIRM-BIA 104</name>
    <dbReference type="NCBI Taxonomy" id="1226333"/>
    <lineage>
        <taxon>Bacteria</taxon>
        <taxon>Bacillati</taxon>
        <taxon>Bacillota</taxon>
        <taxon>Bacilli</taxon>
        <taxon>Lactobacillales</taxon>
        <taxon>Lactobacillaceae</taxon>
        <taxon>Lactobacillus</taxon>
    </lineage>
</organism>
<reference evidence="1" key="1">
    <citation type="submission" date="2013-09" db="EMBL/GenBank/DDBJ databases">
        <title>Draft Genome Sequence of five Lactobacillus helveticus strains CIRM-BIA 101T, 103, 104, 951 and 953 isolated from milk product.</title>
        <authorList>
            <person name="Valence F."/>
            <person name="Chuat V."/>
            <person name="Ma L."/>
            <person name="Creno S."/>
            <person name="Falentin H."/>
            <person name="Lortal S."/>
            <person name="Bizet C."/>
            <person name="Clermont D."/>
            <person name="Loux V."/>
            <person name="Bouchier C."/>
            <person name="Cousin S."/>
        </authorList>
    </citation>
    <scope>NUCLEOTIDE SEQUENCE [LARGE SCALE GENOMIC DNA]</scope>
    <source>
        <strain evidence="1">CIRM-BIA 104</strain>
    </source>
</reference>
<name>U6FAJ3_LACHE</name>